<evidence type="ECO:0000256" key="10">
    <source>
        <dbReference type="RuleBase" id="RU363063"/>
    </source>
</evidence>
<name>A0A8J6C866_DIALT</name>
<evidence type="ECO:0000256" key="9">
    <source>
        <dbReference type="ARBA" id="ARBA00023136"/>
    </source>
</evidence>
<proteinExistence type="inferred from homology"/>
<keyword evidence="6" id="KW-0735">Signal-anchor</keyword>
<keyword evidence="5" id="KW-0812">Transmembrane</keyword>
<keyword evidence="9" id="KW-0472">Membrane</keyword>
<evidence type="ECO:0000256" key="6">
    <source>
        <dbReference type="ARBA" id="ARBA00022968"/>
    </source>
</evidence>
<accession>A0A8J6C866</accession>
<keyword evidence="8 10" id="KW-0333">Golgi apparatus</keyword>
<keyword evidence="4" id="KW-0808">Transferase</keyword>
<comment type="caution">
    <text evidence="11">The sequence shown here is derived from an EMBL/GenBank/DDBJ whole genome shotgun (WGS) entry which is preliminary data.</text>
</comment>
<dbReference type="EMBL" id="JAGTXO010000056">
    <property type="protein sequence ID" value="KAG8458198.1"/>
    <property type="molecule type" value="Genomic_DNA"/>
</dbReference>
<reference evidence="11" key="1">
    <citation type="submission" date="2021-05" db="EMBL/GenBank/DDBJ databases">
        <title>The genome of the haptophyte Pavlova lutheri (Diacronema luteri, Pavlovales) - a model for lipid biosynthesis in eukaryotic algae.</title>
        <authorList>
            <person name="Hulatt C.J."/>
            <person name="Posewitz M.C."/>
        </authorList>
    </citation>
    <scope>NUCLEOTIDE SEQUENCE</scope>
    <source>
        <strain evidence="11">NIVA-4/92</strain>
    </source>
</reference>
<evidence type="ECO:0000256" key="2">
    <source>
        <dbReference type="ARBA" id="ARBA00008661"/>
    </source>
</evidence>
<evidence type="ECO:0000256" key="1">
    <source>
        <dbReference type="ARBA" id="ARBA00004323"/>
    </source>
</evidence>
<comment type="subcellular location">
    <subcellularLocation>
        <location evidence="1 10">Golgi apparatus membrane</location>
        <topology evidence="1 10">Single-pass type II membrane protein</topology>
    </subcellularLocation>
</comment>
<dbReference type="Gene3D" id="3.90.550.50">
    <property type="match status" value="1"/>
</dbReference>
<evidence type="ECO:0000313" key="11">
    <source>
        <dbReference type="EMBL" id="KAG8458198.1"/>
    </source>
</evidence>
<dbReference type="AlphaFoldDB" id="A0A8J6C866"/>
<keyword evidence="12" id="KW-1185">Reference proteome</keyword>
<dbReference type="PANTHER" id="PTHR11214">
    <property type="entry name" value="BETA-1,3-N-ACETYLGLUCOSAMINYLTRANSFERASE"/>
    <property type="match status" value="1"/>
</dbReference>
<dbReference type="PANTHER" id="PTHR11214:SF3">
    <property type="entry name" value="BETA-1,3-GALACTOSYLTRANSFERASE 6"/>
    <property type="match status" value="1"/>
</dbReference>
<dbReference type="GO" id="GO:0006493">
    <property type="term" value="P:protein O-linked glycosylation"/>
    <property type="evidence" value="ECO:0007669"/>
    <property type="project" value="TreeGrafter"/>
</dbReference>
<evidence type="ECO:0000256" key="7">
    <source>
        <dbReference type="ARBA" id="ARBA00022989"/>
    </source>
</evidence>
<evidence type="ECO:0000256" key="4">
    <source>
        <dbReference type="ARBA" id="ARBA00022679"/>
    </source>
</evidence>
<dbReference type="Proteomes" id="UP000751190">
    <property type="component" value="Unassembled WGS sequence"/>
</dbReference>
<dbReference type="Pfam" id="PF01762">
    <property type="entry name" value="Galactosyl_T"/>
    <property type="match status" value="1"/>
</dbReference>
<dbReference type="OrthoDB" id="1158011at2759"/>
<gene>
    <name evidence="11" type="ORF">KFE25_011729</name>
</gene>
<evidence type="ECO:0000256" key="5">
    <source>
        <dbReference type="ARBA" id="ARBA00022692"/>
    </source>
</evidence>
<protein>
    <recommendedName>
        <fullName evidence="10">Hexosyltransferase</fullName>
        <ecNumber evidence="10">2.4.1.-</ecNumber>
    </recommendedName>
</protein>
<comment type="similarity">
    <text evidence="2 10">Belongs to the glycosyltransferase 31 family.</text>
</comment>
<keyword evidence="3 10" id="KW-0328">Glycosyltransferase</keyword>
<keyword evidence="7" id="KW-1133">Transmembrane helix</keyword>
<dbReference type="EC" id="2.4.1.-" evidence="10"/>
<dbReference type="InterPro" id="IPR002659">
    <property type="entry name" value="Glyco_trans_31"/>
</dbReference>
<organism evidence="11 12">
    <name type="scientific">Diacronema lutheri</name>
    <name type="common">Unicellular marine alga</name>
    <name type="synonym">Monochrysis lutheri</name>
    <dbReference type="NCBI Taxonomy" id="2081491"/>
    <lineage>
        <taxon>Eukaryota</taxon>
        <taxon>Haptista</taxon>
        <taxon>Haptophyta</taxon>
        <taxon>Pavlovophyceae</taxon>
        <taxon>Pavlovales</taxon>
        <taxon>Pavlovaceae</taxon>
        <taxon>Diacronema</taxon>
    </lineage>
</organism>
<evidence type="ECO:0000313" key="12">
    <source>
        <dbReference type="Proteomes" id="UP000751190"/>
    </source>
</evidence>
<evidence type="ECO:0000256" key="8">
    <source>
        <dbReference type="ARBA" id="ARBA00023034"/>
    </source>
</evidence>
<sequence length="335" mass="36284">MSGTALLAACVVARIAQFREPTSVVLAPSHECWPSVYPGAPAYDLVVVIAVGANALRREALRESWAAPHAAGTACSVMHLLAHAAPGPRVYHRRTGDEVLLFLNTTDTYERLPVKVIGSLQWLSAHVRYKYVLKTDDDAWICTHALLETFGAFPRERLYWGKMNTRHALIANVTHHGSVHSAFTRAFDGATRYSTYAFGAAYALSADVAATISDASALGVAEHVHIEDVLVGELISRRLGSSVRVRDARRSAISLGYTRQQDSASTRSRATHWHLRRLCTAAADGGKGSMIVHRIFPQQVRTCAAMAARRCACDGRVGRCDGRPANVSQAVSGLG</sequence>
<dbReference type="GO" id="GO:0016758">
    <property type="term" value="F:hexosyltransferase activity"/>
    <property type="evidence" value="ECO:0007669"/>
    <property type="project" value="InterPro"/>
</dbReference>
<evidence type="ECO:0000256" key="3">
    <source>
        <dbReference type="ARBA" id="ARBA00022676"/>
    </source>
</evidence>
<dbReference type="GO" id="GO:0000139">
    <property type="term" value="C:Golgi membrane"/>
    <property type="evidence" value="ECO:0007669"/>
    <property type="project" value="UniProtKB-SubCell"/>
</dbReference>